<evidence type="ECO:0000313" key="8">
    <source>
        <dbReference type="Proteomes" id="UP000680750"/>
    </source>
</evidence>
<feature type="compositionally biased region" description="Basic residues" evidence="5">
    <location>
        <begin position="42"/>
        <end position="55"/>
    </location>
</feature>
<dbReference type="KEGG" id="aser:Asera_11440"/>
<proteinExistence type="inferred from homology"/>
<dbReference type="InterPro" id="IPR020084">
    <property type="entry name" value="NUDIX_hydrolase_CS"/>
</dbReference>
<comment type="cofactor">
    <cofactor evidence="1">
        <name>Mg(2+)</name>
        <dbReference type="ChEBI" id="CHEBI:18420"/>
    </cofactor>
</comment>
<dbReference type="PANTHER" id="PTHR43046">
    <property type="entry name" value="GDP-MANNOSE MANNOSYL HYDROLASE"/>
    <property type="match status" value="1"/>
</dbReference>
<dbReference type="AlphaFoldDB" id="A0A810KXH6"/>
<keyword evidence="8" id="KW-1185">Reference proteome</keyword>
<evidence type="ECO:0000256" key="5">
    <source>
        <dbReference type="SAM" id="MobiDB-lite"/>
    </source>
</evidence>
<dbReference type="InterPro" id="IPR020476">
    <property type="entry name" value="Nudix_hydrolase"/>
</dbReference>
<evidence type="ECO:0000256" key="1">
    <source>
        <dbReference type="ARBA" id="ARBA00001946"/>
    </source>
</evidence>
<sequence>MPSRDRTPAVEQGAPADGSTTRPSNATNDANTASGTGETPRRRSRRRRRPRHRNAPTKTTSTEVTAADGEQSGALAGGGSPARSVAAAGAASAGGAAGSVAASERAVARSAGAAAGPEGAAHGSAGAAAGSGGAAHGSAGGSGGGGRRRKRRRRRRGPNASGEAPATPAGGTATEAAPGEGATPTARSAAKKRRKRRVDTPPPGQIRGRRRTRSGRIEEVSSGGLVVDVRDDGTFGVLIGKHDRRGRLIWSLPKGHVELGETLEQTAVREIEEETGVSSEVRHRLGEVDYWFMLHGEKIHKTVHHFLLRFVDGELSDTDREVVEVAWVPLDDIPQRLAHPDERRLVAQVPDLLAKSDA</sequence>
<evidence type="ECO:0000256" key="2">
    <source>
        <dbReference type="ARBA" id="ARBA00005582"/>
    </source>
</evidence>
<feature type="domain" description="Nudix hydrolase" evidence="6">
    <location>
        <begin position="216"/>
        <end position="350"/>
    </location>
</feature>
<dbReference type="InterPro" id="IPR015797">
    <property type="entry name" value="NUDIX_hydrolase-like_dom_sf"/>
</dbReference>
<dbReference type="InterPro" id="IPR000086">
    <property type="entry name" value="NUDIX_hydrolase_dom"/>
</dbReference>
<dbReference type="PRINTS" id="PR00502">
    <property type="entry name" value="NUDIXFAMILY"/>
</dbReference>
<evidence type="ECO:0000313" key="7">
    <source>
        <dbReference type="EMBL" id="BCJ27036.1"/>
    </source>
</evidence>
<dbReference type="PANTHER" id="PTHR43046:SF2">
    <property type="entry name" value="8-OXO-DGTP DIPHOSPHATASE-RELATED"/>
    <property type="match status" value="1"/>
</dbReference>
<dbReference type="Proteomes" id="UP000680750">
    <property type="component" value="Chromosome"/>
</dbReference>
<feature type="compositionally biased region" description="Polar residues" evidence="5">
    <location>
        <begin position="18"/>
        <end position="37"/>
    </location>
</feature>
<name>A0A810KXH6_9ACTN</name>
<accession>A0A810KXH6</accession>
<feature type="compositionally biased region" description="Basic residues" evidence="5">
    <location>
        <begin position="146"/>
        <end position="157"/>
    </location>
</feature>
<evidence type="ECO:0000256" key="4">
    <source>
        <dbReference type="RuleBase" id="RU003476"/>
    </source>
</evidence>
<evidence type="ECO:0000256" key="3">
    <source>
        <dbReference type="ARBA" id="ARBA00022801"/>
    </source>
</evidence>
<dbReference type="PROSITE" id="PS51462">
    <property type="entry name" value="NUDIX"/>
    <property type="match status" value="1"/>
</dbReference>
<dbReference type="GO" id="GO:0016787">
    <property type="term" value="F:hydrolase activity"/>
    <property type="evidence" value="ECO:0007669"/>
    <property type="project" value="UniProtKB-KW"/>
</dbReference>
<reference evidence="7" key="1">
    <citation type="submission" date="2020-08" db="EMBL/GenBank/DDBJ databases">
        <title>Whole genome shotgun sequence of Actinocatenispora sera NBRC 101916.</title>
        <authorList>
            <person name="Komaki H."/>
            <person name="Tamura T."/>
        </authorList>
    </citation>
    <scope>NUCLEOTIDE SEQUENCE</scope>
    <source>
        <strain evidence="7">NBRC 101916</strain>
    </source>
</reference>
<gene>
    <name evidence="7" type="ORF">Asera_11440</name>
</gene>
<dbReference type="PROSITE" id="PS00893">
    <property type="entry name" value="NUDIX_BOX"/>
    <property type="match status" value="1"/>
</dbReference>
<dbReference type="EMBL" id="AP023354">
    <property type="protein sequence ID" value="BCJ27036.1"/>
    <property type="molecule type" value="Genomic_DNA"/>
</dbReference>
<keyword evidence="3 4" id="KW-0378">Hydrolase</keyword>
<evidence type="ECO:0000259" key="6">
    <source>
        <dbReference type="PROSITE" id="PS51462"/>
    </source>
</evidence>
<protein>
    <recommendedName>
        <fullName evidence="6">Nudix hydrolase domain-containing protein</fullName>
    </recommendedName>
</protein>
<feature type="compositionally biased region" description="Gly residues" evidence="5">
    <location>
        <begin position="129"/>
        <end position="145"/>
    </location>
</feature>
<comment type="similarity">
    <text evidence="2 4">Belongs to the Nudix hydrolase family.</text>
</comment>
<feature type="region of interest" description="Disordered" evidence="5">
    <location>
        <begin position="1"/>
        <end position="218"/>
    </location>
</feature>
<dbReference type="Gene3D" id="3.90.79.10">
    <property type="entry name" value="Nucleoside Triphosphate Pyrophosphohydrolase"/>
    <property type="match status" value="1"/>
</dbReference>
<dbReference type="CDD" id="cd03673">
    <property type="entry name" value="NUDIX_Ap6A_hydrolase"/>
    <property type="match status" value="1"/>
</dbReference>
<feature type="compositionally biased region" description="Low complexity" evidence="5">
    <location>
        <begin position="81"/>
        <end position="128"/>
    </location>
</feature>
<dbReference type="Pfam" id="PF00293">
    <property type="entry name" value="NUDIX"/>
    <property type="match status" value="1"/>
</dbReference>
<organism evidence="7 8">
    <name type="scientific">Actinocatenispora sera</name>
    <dbReference type="NCBI Taxonomy" id="390989"/>
    <lineage>
        <taxon>Bacteria</taxon>
        <taxon>Bacillati</taxon>
        <taxon>Actinomycetota</taxon>
        <taxon>Actinomycetes</taxon>
        <taxon>Micromonosporales</taxon>
        <taxon>Micromonosporaceae</taxon>
        <taxon>Actinocatenispora</taxon>
    </lineage>
</organism>
<feature type="compositionally biased region" description="Low complexity" evidence="5">
    <location>
        <begin position="158"/>
        <end position="188"/>
    </location>
</feature>
<dbReference type="SUPFAM" id="SSF55811">
    <property type="entry name" value="Nudix"/>
    <property type="match status" value="1"/>
</dbReference>